<keyword evidence="1" id="KW-1133">Transmembrane helix</keyword>
<feature type="transmembrane region" description="Helical" evidence="1">
    <location>
        <begin position="6"/>
        <end position="29"/>
    </location>
</feature>
<accession>A0A1M7HWN0</accession>
<dbReference type="RefSeq" id="WP_073250655.1">
    <property type="nucleotide sequence ID" value="NZ_FRCS01000001.1"/>
</dbReference>
<proteinExistence type="predicted"/>
<dbReference type="STRING" id="134849.SAMN05443668_101318"/>
<reference evidence="2 3" key="1">
    <citation type="submission" date="2016-11" db="EMBL/GenBank/DDBJ databases">
        <authorList>
            <person name="Jaros S."/>
            <person name="Januszkiewicz K."/>
            <person name="Wedrychowicz H."/>
        </authorList>
    </citation>
    <scope>NUCLEOTIDE SEQUENCE [LARGE SCALE GENOMIC DNA]</scope>
    <source>
        <strain evidence="2 3">DSM 46144</strain>
    </source>
</reference>
<keyword evidence="3" id="KW-1185">Reference proteome</keyword>
<dbReference type="Proteomes" id="UP000184440">
    <property type="component" value="Unassembled WGS sequence"/>
</dbReference>
<sequence length="174" mass="18955">MTDEWVSLGTVAGVCLLVAVLGAATAIGIARRGHRQISEVITAGHRQAVLMAREDERRDAYTSALEYADAARLEYGKVGRGENAEFLPPDIERSAPLLAAVSAHGGPEASRRLSDLLMHVPTVNYYAARLSRAPRDADREQEFVSALLKFEELYESFATYAHADLATPLEMPAD</sequence>
<keyword evidence="1" id="KW-0812">Transmembrane</keyword>
<dbReference type="EMBL" id="FRCS01000001">
    <property type="protein sequence ID" value="SHM32981.1"/>
    <property type="molecule type" value="Genomic_DNA"/>
</dbReference>
<dbReference type="OrthoDB" id="5183343at2"/>
<organism evidence="2 3">
    <name type="scientific">Cryptosporangium aurantiacum</name>
    <dbReference type="NCBI Taxonomy" id="134849"/>
    <lineage>
        <taxon>Bacteria</taxon>
        <taxon>Bacillati</taxon>
        <taxon>Actinomycetota</taxon>
        <taxon>Actinomycetes</taxon>
        <taxon>Cryptosporangiales</taxon>
        <taxon>Cryptosporangiaceae</taxon>
        <taxon>Cryptosporangium</taxon>
    </lineage>
</organism>
<evidence type="ECO:0000313" key="3">
    <source>
        <dbReference type="Proteomes" id="UP000184440"/>
    </source>
</evidence>
<evidence type="ECO:0000256" key="1">
    <source>
        <dbReference type="SAM" id="Phobius"/>
    </source>
</evidence>
<gene>
    <name evidence="2" type="ORF">SAMN05443668_101318</name>
</gene>
<evidence type="ECO:0000313" key="2">
    <source>
        <dbReference type="EMBL" id="SHM32981.1"/>
    </source>
</evidence>
<protein>
    <submittedName>
        <fullName evidence="2">Uncharacterized protein</fullName>
    </submittedName>
</protein>
<dbReference type="AlphaFoldDB" id="A0A1M7HWN0"/>
<keyword evidence="1" id="KW-0472">Membrane</keyword>
<name>A0A1M7HWN0_9ACTN</name>